<dbReference type="Proteomes" id="UP000024284">
    <property type="component" value="Unassembled WGS sequence"/>
</dbReference>
<name>A0A086PEB3_SPHHM</name>
<evidence type="ECO:0000313" key="4">
    <source>
        <dbReference type="Proteomes" id="UP000024284"/>
    </source>
</evidence>
<dbReference type="eggNOG" id="COG0542">
    <property type="taxonomic scope" value="Bacteria"/>
</dbReference>
<dbReference type="OrthoDB" id="7172230at2"/>
<dbReference type="STRING" id="76947.GCA_002080435_02357"/>
<sequence>MRVLRTAGMVVAAVALVATGVGIAAGGAAAAAAGSATAATALSIGTYASLGAGILSMATAFMAPKMGVEGSATTFATNPQSGLPYAIGRTRMSGLRVYARTYDGFKQQSKHDILAFVALLSIAGPIHSIEQFTADNEAVTFSTNSDGDANGRFYRYMAQKLSLGASSGSALAMTFGGKPFPEWTANHKLSGIAHAQWALRFDTDGDLFGAGAPEPAWIGKWVKVYDPRKDSTYPGGSGSHRALNEATYEWSDNPGLHALTWALGRWQNGKRVCGIGAPVSTIRVAEFVECANVCDANGWKVGGVEWTTDSKWDTLKRILQAGGAIPTQTGAMIGCLTSTPRTAIATIESRHLLDGLSIAATKSRRDRFNSVIPRYVDEDSDWAVISGTAVTVADYVTADGGQRTKEVDFPLVQVFSGDTASQPGQLAAYAVVNSREAGPFTWTTGPEWIGLKTGDVVYLNVPEEGLVNQPVLITRRAPDPATGKVSFAGETETYSKHAYALGQTTTPPKPFRLSAPDLKPPAPLAENWTVTGVTSGEGFPALQVVGASEMPSADAIVIDYRKTGDEPWTGSAILSAVEPVEHVIAPLESETAYDVRIAYRVGTALGNMTMFVNVVTGLGKITIIEGQLSQIDVQMTQLEQDAAAAQTAINAAQADIDAAVADIAAQGSAIETIEQNVATNSGDIELLVQQIDALSPQGIVELSNKLGVMATTNEAVAGALLAATIKTSESSASFSSERTIRANAHQVIARAVDAMGVRMGAAEAGISTEQTVRATADTALSNQLNTVSASVDANSAAITAEVSARATGDASLSNQINSVTATVNGHTVSITNQSVAIGTAQGDITTLFGRAALTVDVNGRITGYEIDNNGTVGSFTIRSDRFRVLPPSGTTDGFYIDIDGSNRTTQYIRSGSVRVVELGWIVN</sequence>
<keyword evidence="4" id="KW-1185">Reference proteome</keyword>
<keyword evidence="1" id="KW-0175">Coiled coil</keyword>
<dbReference type="AlphaFoldDB" id="A0A086PEB3"/>
<dbReference type="eggNOG" id="COG4733">
    <property type="taxonomic scope" value="Bacteria"/>
</dbReference>
<accession>A0A086PEB3</accession>
<organism evidence="3 4">
    <name type="scientific">Sphingobium herbicidovorans (strain ATCC 700291 / DSM 11019 / CCUG 56400 / KCTC 2939 / LMG 18315 / NBRC 16415 / MH)</name>
    <name type="common">Sphingomonas herbicidovorans</name>
    <dbReference type="NCBI Taxonomy" id="1219045"/>
    <lineage>
        <taxon>Bacteria</taxon>
        <taxon>Pseudomonadati</taxon>
        <taxon>Pseudomonadota</taxon>
        <taxon>Alphaproteobacteria</taxon>
        <taxon>Sphingomonadales</taxon>
        <taxon>Sphingomonadaceae</taxon>
        <taxon>Sphingobium</taxon>
    </lineage>
</organism>
<dbReference type="RefSeq" id="WP_051907997.1">
    <property type="nucleotide sequence ID" value="NZ_BCZD01000018.1"/>
</dbReference>
<keyword evidence="2" id="KW-0732">Signal</keyword>
<dbReference type="EMBL" id="JFZA02000002">
    <property type="protein sequence ID" value="KFG91731.1"/>
    <property type="molecule type" value="Genomic_DNA"/>
</dbReference>
<evidence type="ECO:0000313" key="3">
    <source>
        <dbReference type="EMBL" id="KFG91731.1"/>
    </source>
</evidence>
<dbReference type="PATRIC" id="fig|1219045.3.peg.600"/>
<protein>
    <submittedName>
        <fullName evidence="3">Phage tail protein</fullName>
    </submittedName>
</protein>
<proteinExistence type="predicted"/>
<reference evidence="3" key="1">
    <citation type="submission" date="2014-08" db="EMBL/GenBank/DDBJ databases">
        <title>Draft genome sequences of Sphingobium herbicidovorans.</title>
        <authorList>
            <person name="Gan H.M."/>
            <person name="Gan H.Y."/>
            <person name="Savka M.A."/>
        </authorList>
    </citation>
    <scope>NUCLEOTIDE SEQUENCE [LARGE SCALE GENOMIC DNA]</scope>
    <source>
        <strain evidence="3">NBRC 16415</strain>
    </source>
</reference>
<gene>
    <name evidence="3" type="ORF">BV98_000589</name>
</gene>
<evidence type="ECO:0000256" key="1">
    <source>
        <dbReference type="SAM" id="Coils"/>
    </source>
</evidence>
<dbReference type="Gene3D" id="1.20.5.340">
    <property type="match status" value="1"/>
</dbReference>
<feature type="chain" id="PRO_5001813361" evidence="2">
    <location>
        <begin position="31"/>
        <end position="923"/>
    </location>
</feature>
<comment type="caution">
    <text evidence="3">The sequence shown here is derived from an EMBL/GenBank/DDBJ whole genome shotgun (WGS) entry which is preliminary data.</text>
</comment>
<evidence type="ECO:0000256" key="2">
    <source>
        <dbReference type="SAM" id="SignalP"/>
    </source>
</evidence>
<feature type="coiled-coil region" evidence="1">
    <location>
        <begin position="628"/>
        <end position="655"/>
    </location>
</feature>
<feature type="signal peptide" evidence="2">
    <location>
        <begin position="1"/>
        <end position="30"/>
    </location>
</feature>